<dbReference type="Proteomes" id="UP000738325">
    <property type="component" value="Unassembled WGS sequence"/>
</dbReference>
<feature type="region of interest" description="Disordered" evidence="1">
    <location>
        <begin position="445"/>
        <end position="470"/>
    </location>
</feature>
<feature type="transmembrane region" description="Helical" evidence="2">
    <location>
        <begin position="100"/>
        <end position="120"/>
    </location>
</feature>
<feature type="compositionally biased region" description="Polar residues" evidence="1">
    <location>
        <begin position="460"/>
        <end position="470"/>
    </location>
</feature>
<accession>A0A9P6RUH1</accession>
<gene>
    <name evidence="3" type="ORF">BGZ99_000065</name>
</gene>
<keyword evidence="2" id="KW-0812">Transmembrane</keyword>
<keyword evidence="4" id="KW-1185">Reference proteome</keyword>
<evidence type="ECO:0000313" key="4">
    <source>
        <dbReference type="Proteomes" id="UP000738325"/>
    </source>
</evidence>
<evidence type="ECO:0000256" key="2">
    <source>
        <dbReference type="SAM" id="Phobius"/>
    </source>
</evidence>
<proteinExistence type="predicted"/>
<feature type="region of interest" description="Disordered" evidence="1">
    <location>
        <begin position="308"/>
        <end position="409"/>
    </location>
</feature>
<protein>
    <recommendedName>
        <fullName evidence="5">Transmembrane protein</fullName>
    </recommendedName>
</protein>
<sequence>MDPASLTPPAAQPHPPFPAKADIVLNVEPDLPHPPLPLKSASDRAETSSRARYCCCFPLSSGIWVLALFLFLPSVALVLCFNVANLQSFIQINSPAQVKIFYSVVYVFYAILGVAAAIGMPRLPVNRRIMALIPLYWILISTTIIEGIYFGVIMSKQKSKILSYCDEPTGASIGAATIPAVSTNINGTMAGAGTKAAPHGVVCHKTHALIGVFYILGPGGWIVLHITWILIVVLYSKALRKQQLVNEEVGDIHMTVQPLLGQHGFSNGALLSSSRIQQGDTIHDVNKDKSVHDIGSVPGMHLHQSHPFHTASPMSLNPRRISPGLGSMFRGMTPWSATEQDRRKSESPQPTNEEDDDDDDDDDEDQDANIGESGYISNGGGGGAHDGSSTPRGSIGRMSGRTDVPADGKGWWIRQIEGKRRGEICPCMMESTQPLEQDACWCGKQRRTSHNRIPVEDSSSEAGSSGTQRL</sequence>
<evidence type="ECO:0008006" key="5">
    <source>
        <dbReference type="Google" id="ProtNLM"/>
    </source>
</evidence>
<dbReference type="AlphaFoldDB" id="A0A9P6RUH1"/>
<reference evidence="3" key="1">
    <citation type="journal article" date="2020" name="Fungal Divers.">
        <title>Resolving the Mortierellaceae phylogeny through synthesis of multi-gene phylogenetics and phylogenomics.</title>
        <authorList>
            <person name="Vandepol N."/>
            <person name="Liber J."/>
            <person name="Desiro A."/>
            <person name="Na H."/>
            <person name="Kennedy M."/>
            <person name="Barry K."/>
            <person name="Grigoriev I.V."/>
            <person name="Miller A.N."/>
            <person name="O'Donnell K."/>
            <person name="Stajich J.E."/>
            <person name="Bonito G."/>
        </authorList>
    </citation>
    <scope>NUCLEOTIDE SEQUENCE</scope>
    <source>
        <strain evidence="3">REB-010B</strain>
    </source>
</reference>
<dbReference type="OrthoDB" id="2436331at2759"/>
<feature type="transmembrane region" description="Helical" evidence="2">
    <location>
        <begin position="208"/>
        <end position="235"/>
    </location>
</feature>
<name>A0A9P6RUH1_9FUNG</name>
<keyword evidence="2" id="KW-1133">Transmembrane helix</keyword>
<keyword evidence="2" id="KW-0472">Membrane</keyword>
<comment type="caution">
    <text evidence="3">The sequence shown here is derived from an EMBL/GenBank/DDBJ whole genome shotgun (WGS) entry which is preliminary data.</text>
</comment>
<evidence type="ECO:0000313" key="3">
    <source>
        <dbReference type="EMBL" id="KAG0329836.1"/>
    </source>
</evidence>
<feature type="compositionally biased region" description="Acidic residues" evidence="1">
    <location>
        <begin position="352"/>
        <end position="367"/>
    </location>
</feature>
<evidence type="ECO:0000256" key="1">
    <source>
        <dbReference type="SAM" id="MobiDB-lite"/>
    </source>
</evidence>
<feature type="transmembrane region" description="Helical" evidence="2">
    <location>
        <begin position="62"/>
        <end position="84"/>
    </location>
</feature>
<dbReference type="EMBL" id="JAAAIP010000010">
    <property type="protein sequence ID" value="KAG0329836.1"/>
    <property type="molecule type" value="Genomic_DNA"/>
</dbReference>
<organism evidence="3 4">
    <name type="scientific">Dissophora globulifera</name>
    <dbReference type="NCBI Taxonomy" id="979702"/>
    <lineage>
        <taxon>Eukaryota</taxon>
        <taxon>Fungi</taxon>
        <taxon>Fungi incertae sedis</taxon>
        <taxon>Mucoromycota</taxon>
        <taxon>Mortierellomycotina</taxon>
        <taxon>Mortierellomycetes</taxon>
        <taxon>Mortierellales</taxon>
        <taxon>Mortierellaceae</taxon>
        <taxon>Dissophora</taxon>
    </lineage>
</organism>
<feature type="transmembrane region" description="Helical" evidence="2">
    <location>
        <begin position="132"/>
        <end position="154"/>
    </location>
</feature>